<keyword evidence="8" id="KW-0460">Magnesium</keyword>
<dbReference type="GeneID" id="37015914"/>
<name>A0A316UFD5_9BASI</name>
<proteinExistence type="inferred from homology"/>
<dbReference type="InterPro" id="IPR000719">
    <property type="entry name" value="Prot_kinase_dom"/>
</dbReference>
<dbReference type="InterPro" id="IPR050117">
    <property type="entry name" value="MAPK"/>
</dbReference>
<dbReference type="PROSITE" id="PS50011">
    <property type="entry name" value="PROTEIN_KINASE_DOM"/>
    <property type="match status" value="1"/>
</dbReference>
<dbReference type="GO" id="GO:0004707">
    <property type="term" value="F:MAP kinase activity"/>
    <property type="evidence" value="ECO:0007669"/>
    <property type="project" value="UniProtKB-EC"/>
</dbReference>
<feature type="compositionally biased region" description="Low complexity" evidence="9">
    <location>
        <begin position="626"/>
        <end position="640"/>
    </location>
</feature>
<evidence type="ECO:0000256" key="6">
    <source>
        <dbReference type="ARBA" id="ARBA00022840"/>
    </source>
</evidence>
<dbReference type="SMART" id="SM00220">
    <property type="entry name" value="S_TKc"/>
    <property type="match status" value="1"/>
</dbReference>
<evidence type="ECO:0000256" key="2">
    <source>
        <dbReference type="ARBA" id="ARBA00022527"/>
    </source>
</evidence>
<comment type="catalytic activity">
    <reaction evidence="8">
        <text>L-threonyl-[protein] + ATP = O-phospho-L-threonyl-[protein] + ADP + H(+)</text>
        <dbReference type="Rhea" id="RHEA:46608"/>
        <dbReference type="Rhea" id="RHEA-COMP:11060"/>
        <dbReference type="Rhea" id="RHEA-COMP:11605"/>
        <dbReference type="ChEBI" id="CHEBI:15378"/>
        <dbReference type="ChEBI" id="CHEBI:30013"/>
        <dbReference type="ChEBI" id="CHEBI:30616"/>
        <dbReference type="ChEBI" id="CHEBI:61977"/>
        <dbReference type="ChEBI" id="CHEBI:456216"/>
        <dbReference type="EC" id="2.7.11.24"/>
    </reaction>
</comment>
<dbReference type="PROSITE" id="PS00107">
    <property type="entry name" value="PROTEIN_KINASE_ATP"/>
    <property type="match status" value="1"/>
</dbReference>
<feature type="compositionally biased region" description="Polar residues" evidence="9">
    <location>
        <begin position="606"/>
        <end position="625"/>
    </location>
</feature>
<comment type="activity regulation">
    <text evidence="8">Activated by threonine and tyrosine phosphorylation.</text>
</comment>
<feature type="region of interest" description="Disordered" evidence="9">
    <location>
        <begin position="242"/>
        <end position="323"/>
    </location>
</feature>
<feature type="domain" description="Protein kinase" evidence="10">
    <location>
        <begin position="87"/>
        <end position="458"/>
    </location>
</feature>
<dbReference type="RefSeq" id="XP_025349005.1">
    <property type="nucleotide sequence ID" value="XM_025494180.1"/>
</dbReference>
<evidence type="ECO:0000256" key="7">
    <source>
        <dbReference type="PROSITE-ProRule" id="PRU10141"/>
    </source>
</evidence>
<keyword evidence="2 8" id="KW-0723">Serine/threonine-protein kinase</keyword>
<gene>
    <name evidence="11" type="ORF">BCV69DRAFT_298051</name>
</gene>
<dbReference type="PROSITE" id="PS01351">
    <property type="entry name" value="MAPK"/>
    <property type="match status" value="1"/>
</dbReference>
<feature type="region of interest" description="Disordered" evidence="9">
    <location>
        <begin position="865"/>
        <end position="900"/>
    </location>
</feature>
<feature type="binding site" evidence="7">
    <location>
        <position position="117"/>
    </location>
    <ligand>
        <name>ATP</name>
        <dbReference type="ChEBI" id="CHEBI:30616"/>
    </ligand>
</feature>
<keyword evidence="5 8" id="KW-0418">Kinase</keyword>
<accession>A0A316UFD5</accession>
<dbReference type="InterPro" id="IPR003527">
    <property type="entry name" value="MAP_kinase_CS"/>
</dbReference>
<evidence type="ECO:0000259" key="10">
    <source>
        <dbReference type="PROSITE" id="PS50011"/>
    </source>
</evidence>
<evidence type="ECO:0000313" key="12">
    <source>
        <dbReference type="Proteomes" id="UP000245942"/>
    </source>
</evidence>
<keyword evidence="12" id="KW-1185">Reference proteome</keyword>
<dbReference type="FunFam" id="1.10.510.10:FF:000624">
    <property type="entry name" value="Mitogen-activated protein kinase"/>
    <property type="match status" value="1"/>
</dbReference>
<evidence type="ECO:0000256" key="1">
    <source>
        <dbReference type="ARBA" id="ARBA00012411"/>
    </source>
</evidence>
<reference evidence="11 12" key="1">
    <citation type="journal article" date="2018" name="Mol. Biol. Evol.">
        <title>Broad Genomic Sampling Reveals a Smut Pathogenic Ancestry of the Fungal Clade Ustilaginomycotina.</title>
        <authorList>
            <person name="Kijpornyongpan T."/>
            <person name="Mondo S.J."/>
            <person name="Barry K."/>
            <person name="Sandor L."/>
            <person name="Lee J."/>
            <person name="Lipzen A."/>
            <person name="Pangilinan J."/>
            <person name="LaButti K."/>
            <person name="Hainaut M."/>
            <person name="Henrissat B."/>
            <person name="Grigoriev I.V."/>
            <person name="Spatafora J.W."/>
            <person name="Aime M.C."/>
        </authorList>
    </citation>
    <scope>NUCLEOTIDE SEQUENCE [LARGE SCALE GENOMIC DNA]</scope>
    <source>
        <strain evidence="11 12">MCA 4718</strain>
    </source>
</reference>
<dbReference type="AlphaFoldDB" id="A0A316UFD5"/>
<protein>
    <recommendedName>
        <fullName evidence="1 8">Mitogen-activated protein kinase</fullName>
        <ecNumber evidence="1 8">2.7.11.24</ecNumber>
    </recommendedName>
</protein>
<dbReference type="Pfam" id="PF00069">
    <property type="entry name" value="Pkinase"/>
    <property type="match status" value="2"/>
</dbReference>
<dbReference type="Gene3D" id="1.10.510.10">
    <property type="entry name" value="Transferase(Phosphotransferase) domain 1"/>
    <property type="match status" value="2"/>
</dbReference>
<feature type="compositionally biased region" description="Low complexity" evidence="9">
    <location>
        <begin position="36"/>
        <end position="48"/>
    </location>
</feature>
<evidence type="ECO:0000256" key="8">
    <source>
        <dbReference type="RuleBase" id="RU361165"/>
    </source>
</evidence>
<feature type="compositionally biased region" description="Low complexity" evidence="9">
    <location>
        <begin position="590"/>
        <end position="605"/>
    </location>
</feature>
<sequence>MAERTASPSSVASGSTLTQQVGSRQGTRSRSRTTRKASGSVPASSSVAPPLPRYASEDHPLSAHRLAARGYHSFSCLGVPFHVPKRYKFIRELGIGAYGCVALARDEELDMNVAIKKVTRVFERDVLARRALREVAILRHMLKNQNCTALIDFDTTFIDFSEIYLVLSASEADLSQIIRSGQALSDAHLQYFAAQLLRGVRYMHAANIIHRDLKPGNLLVNADCALFICDFGLARAFADGTTEKQDLSGRERKKQRGREVPNEAPTVDQEVPHASLTSPSSPEHPARPHGTQETSGHDRADPPSPAAAPPKPSKIRTTRLDFPGGPLTEYVSTRWYRAPEIMLGFNEGYGPEIDMWSVGCILAELATGRPLFDGKDYVDQIARIHGVLGPPSQSVLDRISSERAKVYVESLPKDSPPLPLRKILKTAAPGLVDLLEQLLVWDPAKRLTAEEAFRHPWLTAYHGIIDQWEKPEPFSKFDEIELIDTLSEFRSALQAESDEVKGEYANLFGSGEDTPISSTDSAQEDSGDDRSSGRKMTTSAEVRSMRPHAAVSSNAAQARSPSREAPVQDDGTPQATVDGPKGEDMELQQSSSAASSTSSLAGSSSNLTTMTRSEGYTTDPCSPLTSVGESACLSSSSENSHFGGAIGRPAASLGNVSKQRSFTMTTVRGEGGELLGKIRSSGMTKDNTSLTSSRPMAHRTTSAFDTPASAWLAAQEGTSMGERRSAIPRYRRRALTNATRPVPLGASEMVSSSAHRSLSPRGKGTARLPASSSVDIASLSLHDLADDAEAGEGECSGPAQRHRAAVSRKQHYMHTPSPDFRRFTNDLIPRPKYESGAFASPALDAGDEATKDLLKRRIVAGGVPGGVRLTVSGRRDSREGSAGTDSSNSTIEAVALDVAQ</sequence>
<evidence type="ECO:0000256" key="5">
    <source>
        <dbReference type="ARBA" id="ARBA00022777"/>
    </source>
</evidence>
<evidence type="ECO:0000256" key="9">
    <source>
        <dbReference type="SAM" id="MobiDB-lite"/>
    </source>
</evidence>
<comment type="cofactor">
    <cofactor evidence="8">
        <name>Mg(2+)</name>
        <dbReference type="ChEBI" id="CHEBI:18420"/>
    </cofactor>
</comment>
<evidence type="ECO:0000313" key="11">
    <source>
        <dbReference type="EMBL" id="PWN21845.1"/>
    </source>
</evidence>
<dbReference type="EMBL" id="KZ819324">
    <property type="protein sequence ID" value="PWN21845.1"/>
    <property type="molecule type" value="Genomic_DNA"/>
</dbReference>
<keyword evidence="4 7" id="KW-0547">Nucleotide-binding</keyword>
<dbReference type="EC" id="2.7.11.24" evidence="1 8"/>
<dbReference type="Gene3D" id="3.30.200.20">
    <property type="entry name" value="Phosphorylase Kinase, domain 1"/>
    <property type="match status" value="1"/>
</dbReference>
<dbReference type="SUPFAM" id="SSF56112">
    <property type="entry name" value="Protein kinase-like (PK-like)"/>
    <property type="match status" value="1"/>
</dbReference>
<feature type="compositionally biased region" description="Polar residues" evidence="9">
    <location>
        <begin position="551"/>
        <end position="560"/>
    </location>
</feature>
<comment type="similarity">
    <text evidence="8">Belongs to the protein kinase superfamily. Ser/Thr protein kinase family. MAP kinase subfamily.</text>
</comment>
<feature type="compositionally biased region" description="Pro residues" evidence="9">
    <location>
        <begin position="302"/>
        <end position="312"/>
    </location>
</feature>
<dbReference type="OrthoDB" id="192887at2759"/>
<evidence type="ECO:0000256" key="4">
    <source>
        <dbReference type="ARBA" id="ARBA00022741"/>
    </source>
</evidence>
<feature type="region of interest" description="Disordered" evidence="9">
    <location>
        <begin position="506"/>
        <end position="641"/>
    </location>
</feature>
<dbReference type="PROSITE" id="PS00108">
    <property type="entry name" value="PROTEIN_KINASE_ST"/>
    <property type="match status" value="1"/>
</dbReference>
<dbReference type="InterPro" id="IPR017441">
    <property type="entry name" value="Protein_kinase_ATP_BS"/>
</dbReference>
<organism evidence="11 12">
    <name type="scientific">Pseudomicrostroma glucosiphilum</name>
    <dbReference type="NCBI Taxonomy" id="1684307"/>
    <lineage>
        <taxon>Eukaryota</taxon>
        <taxon>Fungi</taxon>
        <taxon>Dikarya</taxon>
        <taxon>Basidiomycota</taxon>
        <taxon>Ustilaginomycotina</taxon>
        <taxon>Exobasidiomycetes</taxon>
        <taxon>Microstromatales</taxon>
        <taxon>Microstromatales incertae sedis</taxon>
        <taxon>Pseudomicrostroma</taxon>
    </lineage>
</organism>
<feature type="compositionally biased region" description="Polar residues" evidence="9">
    <location>
        <begin position="681"/>
        <end position="699"/>
    </location>
</feature>
<dbReference type="InterPro" id="IPR008271">
    <property type="entry name" value="Ser/Thr_kinase_AS"/>
</dbReference>
<feature type="region of interest" description="Disordered" evidence="9">
    <location>
        <begin position="1"/>
        <end position="54"/>
    </location>
</feature>
<dbReference type="GO" id="GO:0005524">
    <property type="term" value="F:ATP binding"/>
    <property type="evidence" value="ECO:0007669"/>
    <property type="project" value="UniProtKB-UniRule"/>
</dbReference>
<dbReference type="STRING" id="1684307.A0A316UFD5"/>
<dbReference type="CDD" id="cd07834">
    <property type="entry name" value="STKc_MAPK"/>
    <property type="match status" value="1"/>
</dbReference>
<dbReference type="PANTHER" id="PTHR24055">
    <property type="entry name" value="MITOGEN-ACTIVATED PROTEIN KINASE"/>
    <property type="match status" value="1"/>
</dbReference>
<feature type="region of interest" description="Disordered" evidence="9">
    <location>
        <begin position="744"/>
        <end position="771"/>
    </location>
</feature>
<dbReference type="InterPro" id="IPR011009">
    <property type="entry name" value="Kinase-like_dom_sf"/>
</dbReference>
<keyword evidence="3 8" id="KW-0808">Transferase</keyword>
<keyword evidence="6 7" id="KW-0067">ATP-binding</keyword>
<evidence type="ECO:0000256" key="3">
    <source>
        <dbReference type="ARBA" id="ARBA00022679"/>
    </source>
</evidence>
<feature type="region of interest" description="Disordered" evidence="9">
    <location>
        <begin position="677"/>
        <end position="699"/>
    </location>
</feature>
<feature type="compositionally biased region" description="Polar residues" evidence="9">
    <location>
        <begin position="1"/>
        <end position="18"/>
    </location>
</feature>
<dbReference type="Proteomes" id="UP000245942">
    <property type="component" value="Unassembled WGS sequence"/>
</dbReference>